<proteinExistence type="predicted"/>
<accession>A0ACC0MR46</accession>
<protein>
    <submittedName>
        <fullName evidence="1">Uncharacterized protein</fullName>
    </submittedName>
</protein>
<gene>
    <name evidence="1" type="ORF">RHMOL_Rhmol08G0223600</name>
</gene>
<organism evidence="1 2">
    <name type="scientific">Rhododendron molle</name>
    <name type="common">Chinese azalea</name>
    <name type="synonym">Azalea mollis</name>
    <dbReference type="NCBI Taxonomy" id="49168"/>
    <lineage>
        <taxon>Eukaryota</taxon>
        <taxon>Viridiplantae</taxon>
        <taxon>Streptophyta</taxon>
        <taxon>Embryophyta</taxon>
        <taxon>Tracheophyta</taxon>
        <taxon>Spermatophyta</taxon>
        <taxon>Magnoliopsida</taxon>
        <taxon>eudicotyledons</taxon>
        <taxon>Gunneridae</taxon>
        <taxon>Pentapetalae</taxon>
        <taxon>asterids</taxon>
        <taxon>Ericales</taxon>
        <taxon>Ericaceae</taxon>
        <taxon>Ericoideae</taxon>
        <taxon>Rhodoreae</taxon>
        <taxon>Rhododendron</taxon>
    </lineage>
</organism>
<evidence type="ECO:0000313" key="2">
    <source>
        <dbReference type="Proteomes" id="UP001062846"/>
    </source>
</evidence>
<keyword evidence="2" id="KW-1185">Reference proteome</keyword>
<reference evidence="1" key="1">
    <citation type="submission" date="2022-02" db="EMBL/GenBank/DDBJ databases">
        <title>Plant Genome Project.</title>
        <authorList>
            <person name="Zhang R.-G."/>
        </authorList>
    </citation>
    <scope>NUCLEOTIDE SEQUENCE</scope>
    <source>
        <strain evidence="1">AT1</strain>
    </source>
</reference>
<name>A0ACC0MR46_RHOML</name>
<dbReference type="EMBL" id="CM046395">
    <property type="protein sequence ID" value="KAI8543506.1"/>
    <property type="molecule type" value="Genomic_DNA"/>
</dbReference>
<dbReference type="Proteomes" id="UP001062846">
    <property type="component" value="Chromosome 8"/>
</dbReference>
<sequence>MSSGPSMTSDHASSHAPSMTSAPAKSDDPVWAYDMERYYKTKPKTDEIRDSQKQDESSPLSKRSRADFNLTELPSDPRLRLSIMDCNPNDRDQEQDESSPLSKRSRVELNLTDLPANPGLRPSVMDCNPNDRDQIRRA</sequence>
<comment type="caution">
    <text evidence="1">The sequence shown here is derived from an EMBL/GenBank/DDBJ whole genome shotgun (WGS) entry which is preliminary data.</text>
</comment>
<evidence type="ECO:0000313" key="1">
    <source>
        <dbReference type="EMBL" id="KAI8543506.1"/>
    </source>
</evidence>